<evidence type="ECO:0000313" key="1">
    <source>
        <dbReference type="EMBL" id="KAF5823067.1"/>
    </source>
</evidence>
<organism evidence="1 2">
    <name type="scientific">Helianthus annuus</name>
    <name type="common">Common sunflower</name>
    <dbReference type="NCBI Taxonomy" id="4232"/>
    <lineage>
        <taxon>Eukaryota</taxon>
        <taxon>Viridiplantae</taxon>
        <taxon>Streptophyta</taxon>
        <taxon>Embryophyta</taxon>
        <taxon>Tracheophyta</taxon>
        <taxon>Spermatophyta</taxon>
        <taxon>Magnoliopsida</taxon>
        <taxon>eudicotyledons</taxon>
        <taxon>Gunneridae</taxon>
        <taxon>Pentapetalae</taxon>
        <taxon>asterids</taxon>
        <taxon>campanulids</taxon>
        <taxon>Asterales</taxon>
        <taxon>Asteraceae</taxon>
        <taxon>Asteroideae</taxon>
        <taxon>Heliantheae alliance</taxon>
        <taxon>Heliantheae</taxon>
        <taxon>Helianthus</taxon>
    </lineage>
</organism>
<dbReference type="Proteomes" id="UP000215914">
    <property type="component" value="Unassembled WGS sequence"/>
</dbReference>
<keyword evidence="2" id="KW-1185">Reference proteome</keyword>
<reference evidence="1" key="1">
    <citation type="journal article" date="2017" name="Nature">
        <title>The sunflower genome provides insights into oil metabolism, flowering and Asterid evolution.</title>
        <authorList>
            <person name="Badouin H."/>
            <person name="Gouzy J."/>
            <person name="Grassa C.J."/>
            <person name="Murat F."/>
            <person name="Staton S.E."/>
            <person name="Cottret L."/>
            <person name="Lelandais-Briere C."/>
            <person name="Owens G.L."/>
            <person name="Carrere S."/>
            <person name="Mayjonade B."/>
            <person name="Legrand L."/>
            <person name="Gill N."/>
            <person name="Kane N.C."/>
            <person name="Bowers J.E."/>
            <person name="Hubner S."/>
            <person name="Bellec A."/>
            <person name="Berard A."/>
            <person name="Berges H."/>
            <person name="Blanchet N."/>
            <person name="Boniface M.C."/>
            <person name="Brunel D."/>
            <person name="Catrice O."/>
            <person name="Chaidir N."/>
            <person name="Claudel C."/>
            <person name="Donnadieu C."/>
            <person name="Faraut T."/>
            <person name="Fievet G."/>
            <person name="Helmstetter N."/>
            <person name="King M."/>
            <person name="Knapp S.J."/>
            <person name="Lai Z."/>
            <person name="Le Paslier M.C."/>
            <person name="Lippi Y."/>
            <person name="Lorenzon L."/>
            <person name="Mandel J.R."/>
            <person name="Marage G."/>
            <person name="Marchand G."/>
            <person name="Marquand E."/>
            <person name="Bret-Mestries E."/>
            <person name="Morien E."/>
            <person name="Nambeesan S."/>
            <person name="Nguyen T."/>
            <person name="Pegot-Espagnet P."/>
            <person name="Pouilly N."/>
            <person name="Raftis F."/>
            <person name="Sallet E."/>
            <person name="Schiex T."/>
            <person name="Thomas J."/>
            <person name="Vandecasteele C."/>
            <person name="Vares D."/>
            <person name="Vear F."/>
            <person name="Vautrin S."/>
            <person name="Crespi M."/>
            <person name="Mangin B."/>
            <person name="Burke J.M."/>
            <person name="Salse J."/>
            <person name="Munos S."/>
            <person name="Vincourt P."/>
            <person name="Rieseberg L.H."/>
            <person name="Langlade N.B."/>
        </authorList>
    </citation>
    <scope>NUCLEOTIDE SEQUENCE</scope>
    <source>
        <tissue evidence="1">Leaves</tissue>
    </source>
</reference>
<protein>
    <submittedName>
        <fullName evidence="1">Uncharacterized protein</fullName>
    </submittedName>
</protein>
<dbReference type="AlphaFoldDB" id="A0A9K3JXE7"/>
<name>A0A9K3JXE7_HELAN</name>
<sequence length="91" mass="10576">MEPVQGGGRVGAVVVGGGEEGECREIECRERREERGHRKRKGISRTRFKTRWGVCNIPKIFIYIKYIKLMLLKGCIMGKLTNRNMRYFEQA</sequence>
<reference evidence="1" key="2">
    <citation type="submission" date="2020-06" db="EMBL/GenBank/DDBJ databases">
        <title>Helianthus annuus Genome sequencing and assembly Release 2.</title>
        <authorList>
            <person name="Gouzy J."/>
            <person name="Langlade N."/>
            <person name="Munos S."/>
        </authorList>
    </citation>
    <scope>NUCLEOTIDE SEQUENCE</scope>
    <source>
        <tissue evidence="1">Leaves</tissue>
    </source>
</reference>
<dbReference type="Gramene" id="mRNA:HanXRQr2_Chr01g0034221">
    <property type="protein sequence ID" value="mRNA:HanXRQr2_Chr01g0034221"/>
    <property type="gene ID" value="HanXRQr2_Chr01g0034221"/>
</dbReference>
<comment type="caution">
    <text evidence="1">The sequence shown here is derived from an EMBL/GenBank/DDBJ whole genome shotgun (WGS) entry which is preliminary data.</text>
</comment>
<gene>
    <name evidence="1" type="ORF">HanXRQr2_Chr01g0034221</name>
</gene>
<proteinExistence type="predicted"/>
<evidence type="ECO:0000313" key="2">
    <source>
        <dbReference type="Proteomes" id="UP000215914"/>
    </source>
</evidence>
<accession>A0A9K3JXE7</accession>
<dbReference type="EMBL" id="MNCJ02000316">
    <property type="protein sequence ID" value="KAF5823067.1"/>
    <property type="molecule type" value="Genomic_DNA"/>
</dbReference>